<evidence type="ECO:0000313" key="5">
    <source>
        <dbReference type="EMBL" id="QJW93300.1"/>
    </source>
</evidence>
<feature type="region of interest" description="Disordered" evidence="2">
    <location>
        <begin position="836"/>
        <end position="862"/>
    </location>
</feature>
<evidence type="ECO:0000259" key="4">
    <source>
        <dbReference type="Pfam" id="PF15902"/>
    </source>
</evidence>
<dbReference type="Pfam" id="PF15902">
    <property type="entry name" value="Sortilin-Vps10"/>
    <property type="match status" value="1"/>
</dbReference>
<accession>A0A6M5YIY9</accession>
<dbReference type="GO" id="GO:0010411">
    <property type="term" value="P:xyloglucan metabolic process"/>
    <property type="evidence" value="ECO:0007669"/>
    <property type="project" value="TreeGrafter"/>
</dbReference>
<feature type="region of interest" description="Disordered" evidence="2">
    <location>
        <begin position="225"/>
        <end position="278"/>
    </location>
</feature>
<feature type="domain" description="Sortilin N-terminal" evidence="4">
    <location>
        <begin position="124"/>
        <end position="248"/>
    </location>
</feature>
<dbReference type="KEGG" id="ftj:FTUN_0806"/>
<evidence type="ECO:0000256" key="1">
    <source>
        <dbReference type="ARBA" id="ARBA00022737"/>
    </source>
</evidence>
<dbReference type="Gene3D" id="2.130.10.10">
    <property type="entry name" value="YVTN repeat-like/Quinoprotein amine dehydrogenase"/>
    <property type="match status" value="3"/>
</dbReference>
<dbReference type="RefSeq" id="WP_171469514.1">
    <property type="nucleotide sequence ID" value="NZ_CP053452.2"/>
</dbReference>
<dbReference type="AlphaFoldDB" id="A0A6M5YIY9"/>
<protein>
    <submittedName>
        <fullName evidence="5">Inverting glycoside hydrolase</fullName>
    </submittedName>
</protein>
<gene>
    <name evidence="5" type="ORF">FTUN_0806</name>
</gene>
<keyword evidence="3" id="KW-0732">Signal</keyword>
<proteinExistence type="predicted"/>
<dbReference type="PROSITE" id="PS51257">
    <property type="entry name" value="PROKAR_LIPOPROTEIN"/>
    <property type="match status" value="1"/>
</dbReference>
<feature type="compositionally biased region" description="Basic and acidic residues" evidence="2">
    <location>
        <begin position="254"/>
        <end position="275"/>
    </location>
</feature>
<dbReference type="InterPro" id="IPR036278">
    <property type="entry name" value="Sialidase_sf"/>
</dbReference>
<organism evidence="5 6">
    <name type="scientific">Frigoriglobus tundricola</name>
    <dbReference type="NCBI Taxonomy" id="2774151"/>
    <lineage>
        <taxon>Bacteria</taxon>
        <taxon>Pseudomonadati</taxon>
        <taxon>Planctomycetota</taxon>
        <taxon>Planctomycetia</taxon>
        <taxon>Gemmatales</taxon>
        <taxon>Gemmataceae</taxon>
        <taxon>Frigoriglobus</taxon>
    </lineage>
</organism>
<feature type="signal peptide" evidence="3">
    <location>
        <begin position="1"/>
        <end position="25"/>
    </location>
</feature>
<keyword evidence="6" id="KW-1185">Reference proteome</keyword>
<dbReference type="SUPFAM" id="SSF110296">
    <property type="entry name" value="Oligoxyloglucan reducing end-specific cellobiohydrolase"/>
    <property type="match status" value="1"/>
</dbReference>
<reference evidence="6" key="1">
    <citation type="submission" date="2020-05" db="EMBL/GenBank/DDBJ databases">
        <title>Frigoriglobus tundricola gen. nov., sp. nov., a psychrotolerant cellulolytic planctomycete of the family Gemmataceae with two divergent copies of 16S rRNA gene.</title>
        <authorList>
            <person name="Kulichevskaya I.S."/>
            <person name="Ivanova A.A."/>
            <person name="Naumoff D.G."/>
            <person name="Beletsky A.V."/>
            <person name="Rijpstra W.I.C."/>
            <person name="Sinninghe Damste J.S."/>
            <person name="Mardanov A.V."/>
            <person name="Ravin N.V."/>
            <person name="Dedysh S.N."/>
        </authorList>
    </citation>
    <scope>NUCLEOTIDE SEQUENCE [LARGE SCALE GENOMIC DNA]</scope>
    <source>
        <strain evidence="6">PL17</strain>
    </source>
</reference>
<dbReference type="InterPro" id="IPR015943">
    <property type="entry name" value="WD40/YVTN_repeat-like_dom_sf"/>
</dbReference>
<dbReference type="PANTHER" id="PTHR43739:SF5">
    <property type="entry name" value="EXO-ALPHA-SIALIDASE"/>
    <property type="match status" value="1"/>
</dbReference>
<sequence>MTRFRLALVLALLVSCWLPPTTSRAADEPKDFAAAKYRLVGPFAGGRVSRACGVPGDPLTYYAATASGGVWKSGDGGLTWKPIFDDQPTSSTGSIAVAPSDPNVVYVGSGEANIRGNVSPGAGIFKSTDSGKSWKHVWKQVGQIGTVAVHPKNADVCFAAVLGHAFGPNSERGVYRTTDGGKTWDKVLFKNDDTGASDVCIDPNNPRVVFAGFWQARRRPWDLTSGGPGSDLYVSRDGGDTWESLKTPASGGRKPPESEKPKSGEKVSSKSESGKLKNGLPDGIWGRVGVAVAPANSHRVYAIIEAEKGGLFRSDDGGESWDRVNDTRPLRQRAWYYSTLTVHPTNPDVLFAPQVPLLKSSDAGKTFTRIGAGLHSDHHDVWIDPKNPDRMIESNDSGVSITTDGGKTWATPALPISQCYHVSADTRVPYRVLTCLQDLGSASGPSRSLKTGGIGLGDWYPIGGGESGFAFADPADPDVVYAGEYGGILTRYDHRTGQARNITANQVNPSGIDPAKLKYRFQWTAPILISKHDPKTVYHAGNVLFRTRDAGQTWDAISGDLTRNDKQKQQWSGGPITGDNTGAEVYCTIFALAESPVQKGLLWAGTDDGLVHVSKDEGKTWLNVTANVPDLPDWGTVTCIEPSPHAAGAAYLVVDNHRMDDYRPHVWKTADFGKTWTRITDGLDPGTHAKVVREDPAKKGLLYLGTERGIMHSRDAGTSWEALQLNLPTVPVHDLVVKDTDLVVATHGRSIWVLDDLTPVRETTAAVRKKAVHLFPIQTATRWYTSWGGPTREFHPRVSGDNPDTGAVIWYHLGPDFKGELKLEILDAKGTVVASATGTANAEPSKDDDDEDGEPKRKLEPKPGLNRFVWDLTYDGATTIPGAPVDAGSAGARVPVAPGEFTARLTLGNQKPTQKVAVRADPRLSSPRPAFTIELQPLKPNETEYHATTSFAGRRLTQLRLGADQALDFGFSPEYRYEVSSVPVGVALALEMDAQQALALRVRDDITKLSDTVARIRAVKKQMDLRKELLKDRADAKTLLKHTDALGKKLDDIEGKLHNRKAKITYDIFSARGGAMLYSQLAWLLTNLTDADGAPTKAQTELADVLGKELAGLVGQFDSVAKTDLAKLNADAKALGVPELYVPPAKK</sequence>
<evidence type="ECO:0000256" key="2">
    <source>
        <dbReference type="SAM" id="MobiDB-lite"/>
    </source>
</evidence>
<dbReference type="EMBL" id="CP053452">
    <property type="protein sequence ID" value="QJW93300.1"/>
    <property type="molecule type" value="Genomic_DNA"/>
</dbReference>
<dbReference type="SUPFAM" id="SSF50939">
    <property type="entry name" value="Sialidases"/>
    <property type="match status" value="1"/>
</dbReference>
<dbReference type="Proteomes" id="UP000503447">
    <property type="component" value="Chromosome"/>
</dbReference>
<dbReference type="InterPro" id="IPR052025">
    <property type="entry name" value="Xyloglucanase_GH74"/>
</dbReference>
<dbReference type="PANTHER" id="PTHR43739">
    <property type="entry name" value="XYLOGLUCANASE (EUROFUNG)"/>
    <property type="match status" value="1"/>
</dbReference>
<keyword evidence="5" id="KW-0378">Hydrolase</keyword>
<dbReference type="CDD" id="cd15482">
    <property type="entry name" value="Sialidase_non-viral"/>
    <property type="match status" value="2"/>
</dbReference>
<dbReference type="InterPro" id="IPR031778">
    <property type="entry name" value="Sortilin_N"/>
</dbReference>
<evidence type="ECO:0000313" key="6">
    <source>
        <dbReference type="Proteomes" id="UP000503447"/>
    </source>
</evidence>
<name>A0A6M5YIY9_9BACT</name>
<evidence type="ECO:0000256" key="3">
    <source>
        <dbReference type="SAM" id="SignalP"/>
    </source>
</evidence>
<dbReference type="GO" id="GO:0016787">
    <property type="term" value="F:hydrolase activity"/>
    <property type="evidence" value="ECO:0007669"/>
    <property type="project" value="UniProtKB-KW"/>
</dbReference>
<keyword evidence="1" id="KW-0677">Repeat</keyword>
<feature type="chain" id="PRO_5026732309" evidence="3">
    <location>
        <begin position="26"/>
        <end position="1147"/>
    </location>
</feature>